<protein>
    <submittedName>
        <fullName evidence="1">Uncharacterized protein</fullName>
    </submittedName>
</protein>
<proteinExistence type="predicted"/>
<keyword evidence="2" id="KW-1185">Reference proteome</keyword>
<name>A0ABD2MYZ3_9CUCU</name>
<organism evidence="1 2">
    <name type="scientific">Cryptolaemus montrouzieri</name>
    <dbReference type="NCBI Taxonomy" id="559131"/>
    <lineage>
        <taxon>Eukaryota</taxon>
        <taxon>Metazoa</taxon>
        <taxon>Ecdysozoa</taxon>
        <taxon>Arthropoda</taxon>
        <taxon>Hexapoda</taxon>
        <taxon>Insecta</taxon>
        <taxon>Pterygota</taxon>
        <taxon>Neoptera</taxon>
        <taxon>Endopterygota</taxon>
        <taxon>Coleoptera</taxon>
        <taxon>Polyphaga</taxon>
        <taxon>Cucujiformia</taxon>
        <taxon>Coccinelloidea</taxon>
        <taxon>Coccinellidae</taxon>
        <taxon>Scymninae</taxon>
        <taxon>Scymnini</taxon>
        <taxon>Cryptolaemus</taxon>
    </lineage>
</organism>
<dbReference type="AlphaFoldDB" id="A0ABD2MYZ3"/>
<gene>
    <name evidence="1" type="ORF">HHI36_021875</name>
</gene>
<accession>A0ABD2MYZ3</accession>
<dbReference type="Proteomes" id="UP001516400">
    <property type="component" value="Unassembled WGS sequence"/>
</dbReference>
<comment type="caution">
    <text evidence="1">The sequence shown here is derived from an EMBL/GenBank/DDBJ whole genome shotgun (WGS) entry which is preliminary data.</text>
</comment>
<evidence type="ECO:0000313" key="1">
    <source>
        <dbReference type="EMBL" id="KAL3271391.1"/>
    </source>
</evidence>
<sequence>MLSVYKISAYGGKISQKKLDMQNSAFSARTLLNVVAHSVALYGAPIWKWAMMIAHKANGGCTETGTAQSTALVISDYIDEGKE</sequence>
<dbReference type="EMBL" id="JABFTP020000042">
    <property type="protein sequence ID" value="KAL3271391.1"/>
    <property type="molecule type" value="Genomic_DNA"/>
</dbReference>
<reference evidence="1 2" key="1">
    <citation type="journal article" date="2021" name="BMC Biol.">
        <title>Horizontally acquired antibacterial genes associated with adaptive radiation of ladybird beetles.</title>
        <authorList>
            <person name="Li H.S."/>
            <person name="Tang X.F."/>
            <person name="Huang Y.H."/>
            <person name="Xu Z.Y."/>
            <person name="Chen M.L."/>
            <person name="Du X.Y."/>
            <person name="Qiu B.Y."/>
            <person name="Chen P.T."/>
            <person name="Zhang W."/>
            <person name="Slipinski A."/>
            <person name="Escalona H.E."/>
            <person name="Waterhouse R.M."/>
            <person name="Zwick A."/>
            <person name="Pang H."/>
        </authorList>
    </citation>
    <scope>NUCLEOTIDE SEQUENCE [LARGE SCALE GENOMIC DNA]</scope>
    <source>
        <strain evidence="1">SYSU2018</strain>
    </source>
</reference>
<evidence type="ECO:0000313" key="2">
    <source>
        <dbReference type="Proteomes" id="UP001516400"/>
    </source>
</evidence>